<dbReference type="Pfam" id="PF02879">
    <property type="entry name" value="PGM_PMM_II"/>
    <property type="match status" value="1"/>
</dbReference>
<evidence type="ECO:0000259" key="10">
    <source>
        <dbReference type="Pfam" id="PF02880"/>
    </source>
</evidence>
<evidence type="ECO:0000256" key="5">
    <source>
        <dbReference type="ARBA" id="ARBA00022842"/>
    </source>
</evidence>
<dbReference type="Pfam" id="PF02880">
    <property type="entry name" value="PGM_PMM_III"/>
    <property type="match status" value="1"/>
</dbReference>
<proteinExistence type="inferred from homology"/>
<feature type="domain" description="Alpha-D-phosphohexomutase alpha/beta/alpha" evidence="8">
    <location>
        <begin position="7"/>
        <end position="134"/>
    </location>
</feature>
<sequence length="462" mass="52092">MYINPHIFREYDIRGIADTDLTEEVAEQIGKAYGSYIKSKEIIVGMDNRLSSERIKRALIKGILLIGKNVIDIGITINPIFYYSRVLYGIEGGAMVTGSHNPKEYNGFKLCKGDHTMVGRQIRELKDLIQNNKFISSDTGKVILKNPLKEFQKMVKEKIILNKKFKVVVDCGNGTAGIFAPAVFRNWGCEVVPLYCESDGNFPNHIPDPTKTEAMRELIAAVLRGKADIGFGFDGDGDRIGVVDNKGNIIWGDMLQILFQRELLKKNPGEKVIIEVKCSQSLYDDVLKHGGKPIFWKTGHSLIKEKMLEEDALIAGEMSGHTFFRDEYFGYDDALYAAGRVLRILDKTGKSLYELLADAPKYFSTPEIRALCPDEVKFEIVKRIVEDFKKMSNLEESGIKKVIDIDGARVVFENGWGLVRASNTQPALIIRAEGKTEEDLEKIKGVLENKMGEFPEVEFEWE</sequence>
<organism evidence="11 12">
    <name type="scientific">Candidatus Falkowbacteria bacterium RBG_13_39_14</name>
    <dbReference type="NCBI Taxonomy" id="1797985"/>
    <lineage>
        <taxon>Bacteria</taxon>
        <taxon>Candidatus Falkowiibacteriota</taxon>
    </lineage>
</organism>
<comment type="cofactor">
    <cofactor evidence="1">
        <name>Mg(2+)</name>
        <dbReference type="ChEBI" id="CHEBI:18420"/>
    </cofactor>
</comment>
<dbReference type="EMBL" id="MFFS01000010">
    <property type="protein sequence ID" value="OGF22868.1"/>
    <property type="molecule type" value="Genomic_DNA"/>
</dbReference>
<dbReference type="InterPro" id="IPR005843">
    <property type="entry name" value="A-D-PHexomutase_C"/>
</dbReference>
<evidence type="ECO:0000256" key="4">
    <source>
        <dbReference type="ARBA" id="ARBA00022723"/>
    </source>
</evidence>
<dbReference type="CDD" id="cd03089">
    <property type="entry name" value="PMM_PGM"/>
    <property type="match status" value="1"/>
</dbReference>
<evidence type="ECO:0000256" key="1">
    <source>
        <dbReference type="ARBA" id="ARBA00001946"/>
    </source>
</evidence>
<gene>
    <name evidence="11" type="ORF">A2Y83_02505</name>
</gene>
<dbReference type="PANTHER" id="PTHR43771">
    <property type="entry name" value="PHOSPHOMANNOMUTASE"/>
    <property type="match status" value="1"/>
</dbReference>
<evidence type="ECO:0000259" key="7">
    <source>
        <dbReference type="Pfam" id="PF00408"/>
    </source>
</evidence>
<protein>
    <submittedName>
        <fullName evidence="11">Phosphomannomutase</fullName>
    </submittedName>
</protein>
<keyword evidence="5" id="KW-0460">Magnesium</keyword>
<dbReference type="SUPFAM" id="SSF53738">
    <property type="entry name" value="Phosphoglucomutase, first 3 domains"/>
    <property type="match status" value="3"/>
</dbReference>
<reference evidence="11 12" key="1">
    <citation type="journal article" date="2016" name="Nat. Commun.">
        <title>Thousands of microbial genomes shed light on interconnected biogeochemical processes in an aquifer system.</title>
        <authorList>
            <person name="Anantharaman K."/>
            <person name="Brown C.T."/>
            <person name="Hug L.A."/>
            <person name="Sharon I."/>
            <person name="Castelle C.J."/>
            <person name="Probst A.J."/>
            <person name="Thomas B.C."/>
            <person name="Singh A."/>
            <person name="Wilkins M.J."/>
            <person name="Karaoz U."/>
            <person name="Brodie E.L."/>
            <person name="Williams K.H."/>
            <person name="Hubbard S.S."/>
            <person name="Banfield J.F."/>
        </authorList>
    </citation>
    <scope>NUCLEOTIDE SEQUENCE [LARGE SCALE GENOMIC DNA]</scope>
</reference>
<dbReference type="GO" id="GO:0016868">
    <property type="term" value="F:intramolecular phosphotransferase activity"/>
    <property type="evidence" value="ECO:0007669"/>
    <property type="project" value="InterPro"/>
</dbReference>
<keyword evidence="4" id="KW-0479">Metal-binding</keyword>
<keyword evidence="6" id="KW-0413">Isomerase</keyword>
<keyword evidence="3" id="KW-0597">Phosphoprotein</keyword>
<evidence type="ECO:0000259" key="9">
    <source>
        <dbReference type="Pfam" id="PF02879"/>
    </source>
</evidence>
<dbReference type="GO" id="GO:0046872">
    <property type="term" value="F:metal ion binding"/>
    <property type="evidence" value="ECO:0007669"/>
    <property type="project" value="UniProtKB-KW"/>
</dbReference>
<comment type="similarity">
    <text evidence="2">Belongs to the phosphohexose mutase family.</text>
</comment>
<evidence type="ECO:0000256" key="6">
    <source>
        <dbReference type="ARBA" id="ARBA00023235"/>
    </source>
</evidence>
<dbReference type="Gene3D" id="3.30.310.50">
    <property type="entry name" value="Alpha-D-phosphohexomutase, C-terminal domain"/>
    <property type="match status" value="1"/>
</dbReference>
<dbReference type="InterPro" id="IPR036900">
    <property type="entry name" value="A-D-PHexomutase_C_sf"/>
</dbReference>
<dbReference type="InterPro" id="IPR005844">
    <property type="entry name" value="A-D-PHexomutase_a/b/a-I"/>
</dbReference>
<evidence type="ECO:0000313" key="11">
    <source>
        <dbReference type="EMBL" id="OGF22868.1"/>
    </source>
</evidence>
<dbReference type="InterPro" id="IPR005845">
    <property type="entry name" value="A-D-PHexomutase_a/b/a-II"/>
</dbReference>
<dbReference type="Pfam" id="PF00408">
    <property type="entry name" value="PGM_PMM_IV"/>
    <property type="match status" value="1"/>
</dbReference>
<evidence type="ECO:0000259" key="8">
    <source>
        <dbReference type="Pfam" id="PF02878"/>
    </source>
</evidence>
<dbReference type="Proteomes" id="UP000178323">
    <property type="component" value="Unassembled WGS sequence"/>
</dbReference>
<evidence type="ECO:0000256" key="2">
    <source>
        <dbReference type="ARBA" id="ARBA00010231"/>
    </source>
</evidence>
<feature type="domain" description="Alpha-D-phosphohexomutase alpha/beta/alpha" evidence="10">
    <location>
        <begin position="252"/>
        <end position="361"/>
    </location>
</feature>
<feature type="domain" description="Alpha-D-phosphohexomutase C-terminal" evidence="7">
    <location>
        <begin position="384"/>
        <end position="444"/>
    </location>
</feature>
<evidence type="ECO:0000313" key="12">
    <source>
        <dbReference type="Proteomes" id="UP000178323"/>
    </source>
</evidence>
<dbReference type="STRING" id="1797985.A2Y83_02505"/>
<dbReference type="GO" id="GO:0005975">
    <property type="term" value="P:carbohydrate metabolic process"/>
    <property type="evidence" value="ECO:0007669"/>
    <property type="project" value="InterPro"/>
</dbReference>
<evidence type="ECO:0000256" key="3">
    <source>
        <dbReference type="ARBA" id="ARBA00022553"/>
    </source>
</evidence>
<dbReference type="InterPro" id="IPR005841">
    <property type="entry name" value="Alpha-D-phosphohexomutase_SF"/>
</dbReference>
<name>A0A1F5S7Z4_9BACT</name>
<dbReference type="Gene3D" id="3.40.120.10">
    <property type="entry name" value="Alpha-D-Glucose-1,6-Bisphosphate, subunit A, domain 3"/>
    <property type="match status" value="3"/>
</dbReference>
<dbReference type="InterPro" id="IPR005846">
    <property type="entry name" value="A-D-PHexomutase_a/b/a-III"/>
</dbReference>
<dbReference type="PANTHER" id="PTHR43771:SF2">
    <property type="entry name" value="PHOSPHOMANNOMUTASE_PHOSPHOGLUCOMUTASE"/>
    <property type="match status" value="1"/>
</dbReference>
<dbReference type="PRINTS" id="PR00509">
    <property type="entry name" value="PGMPMM"/>
</dbReference>
<dbReference type="SUPFAM" id="SSF55957">
    <property type="entry name" value="Phosphoglucomutase, C-terminal domain"/>
    <property type="match status" value="1"/>
</dbReference>
<dbReference type="Pfam" id="PF02878">
    <property type="entry name" value="PGM_PMM_I"/>
    <property type="match status" value="1"/>
</dbReference>
<feature type="domain" description="Alpha-D-phosphohexomutase alpha/beta/alpha" evidence="9">
    <location>
        <begin position="150"/>
        <end position="247"/>
    </location>
</feature>
<dbReference type="InterPro" id="IPR016055">
    <property type="entry name" value="A-D-PHexomutase_a/b/a-I/II/III"/>
</dbReference>
<accession>A0A1F5S7Z4</accession>
<comment type="caution">
    <text evidence="11">The sequence shown here is derived from an EMBL/GenBank/DDBJ whole genome shotgun (WGS) entry which is preliminary data.</text>
</comment>
<dbReference type="AlphaFoldDB" id="A0A1F5S7Z4"/>